<feature type="compositionally biased region" description="Basic and acidic residues" evidence="1">
    <location>
        <begin position="79"/>
        <end position="89"/>
    </location>
</feature>
<feature type="region of interest" description="Disordered" evidence="1">
    <location>
        <begin position="1"/>
        <end position="134"/>
    </location>
</feature>
<feature type="non-terminal residue" evidence="2">
    <location>
        <position position="134"/>
    </location>
</feature>
<sequence length="134" mass="13119">MAAGAAGAAALATGCGSSDGDGGGDASPAPSAPGDATGGAELARTGDVPVGGGTIFKRAEGGGDAADGGRVQGVLRRLHPSELSRLDGARRHHQLPVPRQQIQHHGRGGRGRPGDPAAARRADQRLGRGDPAGL</sequence>
<feature type="compositionally biased region" description="Low complexity" evidence="1">
    <location>
        <begin position="1"/>
        <end position="16"/>
    </location>
</feature>
<reference evidence="3" key="2">
    <citation type="submission" date="2008-12" db="EMBL/GenBank/DDBJ databases">
        <title>Annotation of Streptomyces roseosporus strain NRRL 15998.</title>
        <authorList>
            <consortium name="The Broad Institute Genome Sequencing Platform"/>
            <consortium name="Broad Institute Microbial Sequencing Center"/>
            <person name="Fischbach M."/>
            <person name="Ward D."/>
            <person name="Young S."/>
            <person name="Kodira C.D."/>
            <person name="Zeng Q."/>
            <person name="Koehrsen M."/>
            <person name="Godfrey P."/>
            <person name="Alvarado L."/>
            <person name="Berlin A.M."/>
            <person name="Borenstein D."/>
            <person name="Chen Z."/>
            <person name="Engels R."/>
            <person name="Freedman E."/>
            <person name="Gellesch M."/>
            <person name="Goldberg J."/>
            <person name="Griggs A."/>
            <person name="Gujja S."/>
            <person name="Heiman D.I."/>
            <person name="Hepburn T.A."/>
            <person name="Howarth C."/>
            <person name="Jen D."/>
            <person name="Larson L."/>
            <person name="Lewis B."/>
            <person name="Mehta T."/>
            <person name="Park D."/>
            <person name="Pearson M."/>
            <person name="Roberts A."/>
            <person name="Saif S."/>
            <person name="Shea T.D."/>
            <person name="Shenoy N."/>
            <person name="Sisk P."/>
            <person name="Stolte C."/>
            <person name="Sykes S.N."/>
            <person name="Walk T."/>
            <person name="White J."/>
            <person name="Yandava C."/>
            <person name="Straight P."/>
            <person name="Clardy J."/>
            <person name="Hung D."/>
            <person name="Kolter R."/>
            <person name="Mekalanos J."/>
            <person name="Walker S."/>
            <person name="Walsh C.T."/>
            <person name="Wieland B.L.C."/>
            <person name="Ilzarbe M."/>
            <person name="Galagan J."/>
            <person name="Nusbaum C."/>
            <person name="Birren B."/>
        </authorList>
    </citation>
    <scope>NUCLEOTIDE SEQUENCE [LARGE SCALE GENOMIC DNA]</scope>
    <source>
        <strain evidence="3">NRRL 15998</strain>
    </source>
</reference>
<feature type="compositionally biased region" description="Low complexity" evidence="1">
    <location>
        <begin position="26"/>
        <end position="40"/>
    </location>
</feature>
<dbReference type="Proteomes" id="UP000003986">
    <property type="component" value="Unassembled WGS sequence"/>
</dbReference>
<protein>
    <submittedName>
        <fullName evidence="2">Iron-sulfur protein</fullName>
    </submittedName>
</protein>
<proteinExistence type="predicted"/>
<feature type="compositionally biased region" description="Basic and acidic residues" evidence="1">
    <location>
        <begin position="118"/>
        <end position="128"/>
    </location>
</feature>
<dbReference type="EMBL" id="DS999644">
    <property type="protein sequence ID" value="EFE73513.2"/>
    <property type="molecule type" value="Genomic_DNA"/>
</dbReference>
<evidence type="ECO:0000256" key="1">
    <source>
        <dbReference type="SAM" id="MobiDB-lite"/>
    </source>
</evidence>
<organism evidence="2 3">
    <name type="scientific">Streptomyces filamentosus NRRL 15998</name>
    <dbReference type="NCBI Taxonomy" id="457431"/>
    <lineage>
        <taxon>Bacteria</taxon>
        <taxon>Bacillati</taxon>
        <taxon>Actinomycetota</taxon>
        <taxon>Actinomycetes</taxon>
        <taxon>Kitasatosporales</taxon>
        <taxon>Streptomycetaceae</taxon>
        <taxon>Streptomyces</taxon>
    </lineage>
</organism>
<evidence type="ECO:0000313" key="3">
    <source>
        <dbReference type="Proteomes" id="UP000003986"/>
    </source>
</evidence>
<evidence type="ECO:0000313" key="2">
    <source>
        <dbReference type="EMBL" id="EFE73513.2"/>
    </source>
</evidence>
<gene>
    <name evidence="2" type="ORF">SSGG_00879</name>
</gene>
<dbReference type="AlphaFoldDB" id="D6ANZ7"/>
<name>D6ANZ7_STRFL</name>
<reference evidence="3" key="1">
    <citation type="submission" date="2008-10" db="EMBL/GenBank/DDBJ databases">
        <authorList>
            <person name="Molnar K."/>
        </authorList>
    </citation>
    <scope>NUCLEOTIDE SEQUENCE [LARGE SCALE GENOMIC DNA]</scope>
    <source>
        <strain evidence="3">NRRL 15998</strain>
    </source>
</reference>
<accession>D6ANZ7</accession>